<feature type="transmembrane region" description="Helical" evidence="6">
    <location>
        <begin position="287"/>
        <end position="310"/>
    </location>
</feature>
<evidence type="ECO:0000256" key="3">
    <source>
        <dbReference type="ARBA" id="ARBA00022692"/>
    </source>
</evidence>
<dbReference type="Pfam" id="PF13567">
    <property type="entry name" value="DUF4131"/>
    <property type="match status" value="1"/>
</dbReference>
<feature type="domain" description="DUF4131" evidence="8">
    <location>
        <begin position="26"/>
        <end position="190"/>
    </location>
</feature>
<feature type="domain" description="ComEC/Rec2-related protein" evidence="7">
    <location>
        <begin position="233"/>
        <end position="501"/>
    </location>
</feature>
<evidence type="ECO:0000313" key="9">
    <source>
        <dbReference type="EMBL" id="MFC7356634.1"/>
    </source>
</evidence>
<evidence type="ECO:0000256" key="2">
    <source>
        <dbReference type="ARBA" id="ARBA00022475"/>
    </source>
</evidence>
<keyword evidence="2" id="KW-1003">Cell membrane</keyword>
<dbReference type="Proteomes" id="UP001596415">
    <property type="component" value="Unassembled WGS sequence"/>
</dbReference>
<comment type="caution">
    <text evidence="9">The sequence shown here is derived from an EMBL/GenBank/DDBJ whole genome shotgun (WGS) entry which is preliminary data.</text>
</comment>
<feature type="transmembrane region" description="Helical" evidence="6">
    <location>
        <begin position="32"/>
        <end position="50"/>
    </location>
</feature>
<keyword evidence="4 6" id="KW-1133">Transmembrane helix</keyword>
<feature type="transmembrane region" description="Helical" evidence="6">
    <location>
        <begin position="382"/>
        <end position="409"/>
    </location>
</feature>
<dbReference type="Pfam" id="PF03772">
    <property type="entry name" value="Competence"/>
    <property type="match status" value="1"/>
</dbReference>
<gene>
    <name evidence="9" type="ORF">ACFQO1_02965</name>
</gene>
<comment type="subcellular location">
    <subcellularLocation>
        <location evidence="1">Cell membrane</location>
        <topology evidence="1">Multi-pass membrane protein</topology>
    </subcellularLocation>
</comment>
<feature type="transmembrane region" description="Helical" evidence="6">
    <location>
        <begin position="421"/>
        <end position="446"/>
    </location>
</feature>
<dbReference type="InterPro" id="IPR052159">
    <property type="entry name" value="Competence_DNA_uptake"/>
</dbReference>
<dbReference type="PANTHER" id="PTHR30619">
    <property type="entry name" value="DNA INTERNALIZATION/COMPETENCE PROTEIN COMEC/REC2"/>
    <property type="match status" value="1"/>
</dbReference>
<dbReference type="InterPro" id="IPR025405">
    <property type="entry name" value="DUF4131"/>
</dbReference>
<dbReference type="NCBIfam" id="TIGR00360">
    <property type="entry name" value="ComEC_N-term"/>
    <property type="match status" value="1"/>
</dbReference>
<protein>
    <submittedName>
        <fullName evidence="9">ComEC/Rec2 family competence protein</fullName>
    </submittedName>
</protein>
<accession>A0ABW2MQJ9</accession>
<feature type="transmembrane region" description="Helical" evidence="6">
    <location>
        <begin position="249"/>
        <end position="275"/>
    </location>
</feature>
<evidence type="ECO:0000256" key="6">
    <source>
        <dbReference type="SAM" id="Phobius"/>
    </source>
</evidence>
<feature type="transmembrane region" description="Helical" evidence="6">
    <location>
        <begin position="57"/>
        <end position="78"/>
    </location>
</feature>
<sequence>MKFINFTMVSFAICFALGIVTAHVFPSSLSLVLYIFLSLFCLLFFFWRLNRNQLFPSVFFGILTYCSMILLGYGNYIIRLPASQPNHFTTILSENSPQILQLKITEILKPDRFTNKYITEVEAVHSESSSGNLLLNIQKDSLSEKISIDNVLLIAEAPQIIPKPLNPNQFDYSRYMKTLEVYHQIRTKSAYIIHKTKGSPSLRGRAERAREYILQKLKKTPLTLDERAILQALVLGQRRDINSDLYADYAAAGAIHILAVSGLHVGILYFILLFLLKPFHYVKNGKIIQSVLIVLLLWIFAFVTGLSPSVTRAVTMFSLFALANTLQRETSSINTLFISFFILLLYNPNWLFHVGFQLSYLAVFSILWIQPKLNSYWSPKNYFLRLFWGIFTVTLAAQLGILPLSLYYFHQFPGLFFITNLVVLPVLGILLGGGLLVVILAAFAVLPDWLARSFNWCISQLNTFIRWVAHQDSYLFTDIPFSGYKVLASYVVLVTIVVFWKHASFRRGTFIFASFILLLGVILYDISESASEELVIFQKSRQTLIGHKNNHLLTLFISDTNTFRSDTYPISSYATSEAIKRITTQQFPNVLMFRNKKMLIIDSLSVYPKAESIEWLVLTQSPKIHLERVLDSLQPSYIIADGNNYTSYIKRWRETCEKRKLPFHHTGSKGAYSID</sequence>
<feature type="transmembrane region" description="Helical" evidence="6">
    <location>
        <begin position="507"/>
        <end position="524"/>
    </location>
</feature>
<evidence type="ECO:0000256" key="1">
    <source>
        <dbReference type="ARBA" id="ARBA00004651"/>
    </source>
</evidence>
<dbReference type="EMBL" id="JBHTBN010000001">
    <property type="protein sequence ID" value="MFC7356634.1"/>
    <property type="molecule type" value="Genomic_DNA"/>
</dbReference>
<name>A0ABW2MQJ9_9FLAO</name>
<evidence type="ECO:0000259" key="7">
    <source>
        <dbReference type="Pfam" id="PF03772"/>
    </source>
</evidence>
<keyword evidence="5 6" id="KW-0472">Membrane</keyword>
<organism evidence="9 10">
    <name type="scientific">Jejudonia soesokkakensis</name>
    <dbReference type="NCBI Taxonomy" id="1323432"/>
    <lineage>
        <taxon>Bacteria</taxon>
        <taxon>Pseudomonadati</taxon>
        <taxon>Bacteroidota</taxon>
        <taxon>Flavobacteriia</taxon>
        <taxon>Flavobacteriales</taxon>
        <taxon>Flavobacteriaceae</taxon>
        <taxon>Jejudonia</taxon>
    </lineage>
</organism>
<dbReference type="PANTHER" id="PTHR30619:SF1">
    <property type="entry name" value="RECOMBINATION PROTEIN 2"/>
    <property type="match status" value="1"/>
</dbReference>
<dbReference type="RefSeq" id="WP_380216482.1">
    <property type="nucleotide sequence ID" value="NZ_JBHTBN010000001.1"/>
</dbReference>
<evidence type="ECO:0000313" key="10">
    <source>
        <dbReference type="Proteomes" id="UP001596415"/>
    </source>
</evidence>
<evidence type="ECO:0000256" key="5">
    <source>
        <dbReference type="ARBA" id="ARBA00023136"/>
    </source>
</evidence>
<feature type="transmembrane region" description="Helical" evidence="6">
    <location>
        <begin position="330"/>
        <end position="346"/>
    </location>
</feature>
<feature type="transmembrane region" description="Helical" evidence="6">
    <location>
        <begin position="481"/>
        <end position="500"/>
    </location>
</feature>
<keyword evidence="3 6" id="KW-0812">Transmembrane</keyword>
<dbReference type="InterPro" id="IPR004477">
    <property type="entry name" value="ComEC_N"/>
</dbReference>
<evidence type="ECO:0000259" key="8">
    <source>
        <dbReference type="Pfam" id="PF13567"/>
    </source>
</evidence>
<keyword evidence="10" id="KW-1185">Reference proteome</keyword>
<feature type="transmembrane region" description="Helical" evidence="6">
    <location>
        <begin position="351"/>
        <end position="370"/>
    </location>
</feature>
<proteinExistence type="predicted"/>
<reference evidence="10" key="1">
    <citation type="journal article" date="2019" name="Int. J. Syst. Evol. Microbiol.">
        <title>The Global Catalogue of Microorganisms (GCM) 10K type strain sequencing project: providing services to taxonomists for standard genome sequencing and annotation.</title>
        <authorList>
            <consortium name="The Broad Institute Genomics Platform"/>
            <consortium name="The Broad Institute Genome Sequencing Center for Infectious Disease"/>
            <person name="Wu L."/>
            <person name="Ma J."/>
        </authorList>
    </citation>
    <scope>NUCLEOTIDE SEQUENCE [LARGE SCALE GENOMIC DNA]</scope>
    <source>
        <strain evidence="10">CGMCC 1.16306</strain>
    </source>
</reference>
<evidence type="ECO:0000256" key="4">
    <source>
        <dbReference type="ARBA" id="ARBA00022989"/>
    </source>
</evidence>